<dbReference type="InterPro" id="IPR006442">
    <property type="entry name" value="Antitoxin_Phd/YefM"/>
</dbReference>
<evidence type="ECO:0000256" key="2">
    <source>
        <dbReference type="RuleBase" id="RU362080"/>
    </source>
</evidence>
<dbReference type="InterPro" id="IPR036165">
    <property type="entry name" value="YefM-like_sf"/>
</dbReference>
<dbReference type="RefSeq" id="WP_056225618.1">
    <property type="nucleotide sequence ID" value="NZ_FNJN01000005.1"/>
</dbReference>
<comment type="similarity">
    <text evidence="1 2">Belongs to the phD/YefM antitoxin family.</text>
</comment>
<evidence type="ECO:0000313" key="4">
    <source>
        <dbReference type="Proteomes" id="UP000186456"/>
    </source>
</evidence>
<evidence type="ECO:0000256" key="1">
    <source>
        <dbReference type="ARBA" id="ARBA00009981"/>
    </source>
</evidence>
<name>A0A1H0QRQ7_MICTS</name>
<dbReference type="EMBL" id="FNJN01000005">
    <property type="protein sequence ID" value="SDP20014.1"/>
    <property type="molecule type" value="Genomic_DNA"/>
</dbReference>
<comment type="function">
    <text evidence="2">Antitoxin component of a type II toxin-antitoxin (TA) system.</text>
</comment>
<organism evidence="3 4">
    <name type="scientific">Microbacterium testaceum (strain StLB037)</name>
    <dbReference type="NCBI Taxonomy" id="979556"/>
    <lineage>
        <taxon>Bacteria</taxon>
        <taxon>Bacillati</taxon>
        <taxon>Actinomycetota</taxon>
        <taxon>Actinomycetes</taxon>
        <taxon>Micrococcales</taxon>
        <taxon>Microbacteriaceae</taxon>
        <taxon>Microbacterium</taxon>
    </lineage>
</organism>
<evidence type="ECO:0000313" key="3">
    <source>
        <dbReference type="EMBL" id="SDP20014.1"/>
    </source>
</evidence>
<dbReference type="AlphaFoldDB" id="A0A1H0QRQ7"/>
<accession>A0A1H0QRQ7</accession>
<dbReference type="Pfam" id="PF02604">
    <property type="entry name" value="PhdYeFM_antitox"/>
    <property type="match status" value="1"/>
</dbReference>
<dbReference type="InterPro" id="IPR051405">
    <property type="entry name" value="phD/YefM_antitoxin"/>
</dbReference>
<gene>
    <name evidence="3" type="ORF">SAMN04487788_2517</name>
</gene>
<reference evidence="3 4" key="1">
    <citation type="submission" date="2016-10" db="EMBL/GenBank/DDBJ databases">
        <authorList>
            <person name="de Groot N.N."/>
        </authorList>
    </citation>
    <scope>NUCLEOTIDE SEQUENCE [LARGE SCALE GENOMIC DNA]</scope>
    <source>
        <strain evidence="3 4">StLB037</strain>
    </source>
</reference>
<dbReference type="PANTHER" id="PTHR33713:SF10">
    <property type="entry name" value="ANTITOXIN YAFN"/>
    <property type="match status" value="1"/>
</dbReference>
<proteinExistence type="inferred from homology"/>
<dbReference type="PANTHER" id="PTHR33713">
    <property type="entry name" value="ANTITOXIN YAFN-RELATED"/>
    <property type="match status" value="1"/>
</dbReference>
<dbReference type="NCBIfam" id="TIGR01552">
    <property type="entry name" value="phd_fam"/>
    <property type="match status" value="1"/>
</dbReference>
<dbReference type="Proteomes" id="UP000186456">
    <property type="component" value="Unassembled WGS sequence"/>
</dbReference>
<dbReference type="SUPFAM" id="SSF143120">
    <property type="entry name" value="YefM-like"/>
    <property type="match status" value="1"/>
</dbReference>
<protein>
    <recommendedName>
        <fullName evidence="2">Antitoxin</fullName>
    </recommendedName>
</protein>
<dbReference type="Gene3D" id="3.40.1620.10">
    <property type="entry name" value="YefM-like domain"/>
    <property type="match status" value="1"/>
</dbReference>
<sequence>MSQIAVTDARARLSAIIDDARDEPVYLTRHNRPVAAIVDAAQLEQLLEDAEELADIRAVDAAWDETDRLAETPVPWDEVKRDLGLLS</sequence>